<accession>A0A5B2WNT0</accession>
<comment type="caution">
    <text evidence="1">The sequence shown here is derived from an EMBL/GenBank/DDBJ whole genome shotgun (WGS) entry which is preliminary data.</text>
</comment>
<evidence type="ECO:0000313" key="2">
    <source>
        <dbReference type="Proteomes" id="UP000323454"/>
    </source>
</evidence>
<reference evidence="1 2" key="1">
    <citation type="submission" date="2019-09" db="EMBL/GenBank/DDBJ databases">
        <title>Goodfellowia gen. nov., a new genus of the Pseudonocardineae related to Actinoalloteichus, containing Goodfellowia coeruleoviolacea gen. nov., comb. nov. gen. nov., comb. nov.</title>
        <authorList>
            <person name="Labeda D."/>
        </authorList>
    </citation>
    <scope>NUCLEOTIDE SEQUENCE [LARGE SCALE GENOMIC DNA]</scope>
    <source>
        <strain evidence="1 2">AN110305</strain>
    </source>
</reference>
<protein>
    <recommendedName>
        <fullName evidence="3">Methyltransferase domain-containing protein</fullName>
    </recommendedName>
</protein>
<evidence type="ECO:0008006" key="3">
    <source>
        <dbReference type="Google" id="ProtNLM"/>
    </source>
</evidence>
<keyword evidence="2" id="KW-1185">Reference proteome</keyword>
<dbReference type="SUPFAM" id="SSF53335">
    <property type="entry name" value="S-adenosyl-L-methionine-dependent methyltransferases"/>
    <property type="match status" value="1"/>
</dbReference>
<dbReference type="RefSeq" id="WP_149854113.1">
    <property type="nucleotide sequence ID" value="NZ_VUOB01000073.1"/>
</dbReference>
<reference evidence="1 2" key="2">
    <citation type="submission" date="2019-09" db="EMBL/GenBank/DDBJ databases">
        <authorList>
            <person name="Jin C."/>
        </authorList>
    </citation>
    <scope>NUCLEOTIDE SEQUENCE [LARGE SCALE GENOMIC DNA]</scope>
    <source>
        <strain evidence="1 2">AN110305</strain>
    </source>
</reference>
<dbReference type="InterPro" id="IPR029063">
    <property type="entry name" value="SAM-dependent_MTases_sf"/>
</dbReference>
<evidence type="ECO:0000313" key="1">
    <source>
        <dbReference type="EMBL" id="KAA2252658.1"/>
    </source>
</evidence>
<dbReference type="EMBL" id="VUOB01000073">
    <property type="protein sequence ID" value="KAA2252658.1"/>
    <property type="molecule type" value="Genomic_DNA"/>
</dbReference>
<organism evidence="1 2">
    <name type="scientific">Solihabitans fulvus</name>
    <dbReference type="NCBI Taxonomy" id="1892852"/>
    <lineage>
        <taxon>Bacteria</taxon>
        <taxon>Bacillati</taxon>
        <taxon>Actinomycetota</taxon>
        <taxon>Actinomycetes</taxon>
        <taxon>Pseudonocardiales</taxon>
        <taxon>Pseudonocardiaceae</taxon>
        <taxon>Solihabitans</taxon>
    </lineage>
</organism>
<dbReference type="Gene3D" id="3.40.50.150">
    <property type="entry name" value="Vaccinia Virus protein VP39"/>
    <property type="match status" value="1"/>
</dbReference>
<gene>
    <name evidence="1" type="ORF">F0L68_34615</name>
</gene>
<name>A0A5B2WNT0_9PSEU</name>
<sequence>MTAGSPAHVVAGYLDRVPFARAEAAAVAKPRLLRGLLGRARHVAELPCAAGHFLDGYVDANVKVTLVDGNAAMLSAAVEHATTAGLPAERTHARVALVQELDALPAVDLVVIPNAALNQLACQNTLADLLAGIHAALRHGADLLAQVLCSHSGAEPDASGFYDAARPHDVWFADRYLDPAEAAGSVLRRRCQRREAPNRLRIEFDYVDHRGASLHTTAVHLKMFSAAELTDALTESGFDHVRFLPGHGGLSEILATAARSARS</sequence>
<dbReference type="AlphaFoldDB" id="A0A5B2WNT0"/>
<dbReference type="OrthoDB" id="3674766at2"/>
<dbReference type="Proteomes" id="UP000323454">
    <property type="component" value="Unassembled WGS sequence"/>
</dbReference>
<proteinExistence type="predicted"/>